<protein>
    <recommendedName>
        <fullName evidence="4">Secreted protein</fullName>
    </recommendedName>
</protein>
<reference evidence="2" key="1">
    <citation type="submission" date="2023-05" db="EMBL/GenBank/DDBJ databases">
        <title>Nepenthes gracilis genome sequencing.</title>
        <authorList>
            <person name="Fukushima K."/>
        </authorList>
    </citation>
    <scope>NUCLEOTIDE SEQUENCE</scope>
    <source>
        <strain evidence="2">SING2019-196</strain>
    </source>
</reference>
<accession>A0AAD3S7R8</accession>
<evidence type="ECO:0000313" key="3">
    <source>
        <dbReference type="Proteomes" id="UP001279734"/>
    </source>
</evidence>
<comment type="caution">
    <text evidence="2">The sequence shown here is derived from an EMBL/GenBank/DDBJ whole genome shotgun (WGS) entry which is preliminary data.</text>
</comment>
<evidence type="ECO:0000256" key="1">
    <source>
        <dbReference type="SAM" id="SignalP"/>
    </source>
</evidence>
<dbReference type="AlphaFoldDB" id="A0AAD3S7R8"/>
<sequence>MGSCGCQFTSSMEKLVLAVVLGWSIWAHRHRTIICPLILELDALCWDLVDALRLADNSGTAFAALELVGDSLRLNPD</sequence>
<proteinExistence type="predicted"/>
<dbReference type="Proteomes" id="UP001279734">
    <property type="component" value="Unassembled WGS sequence"/>
</dbReference>
<evidence type="ECO:0008006" key="4">
    <source>
        <dbReference type="Google" id="ProtNLM"/>
    </source>
</evidence>
<keyword evidence="3" id="KW-1185">Reference proteome</keyword>
<name>A0AAD3S7R8_NEPGR</name>
<feature type="chain" id="PRO_5041978392" description="Secreted protein" evidence="1">
    <location>
        <begin position="28"/>
        <end position="77"/>
    </location>
</feature>
<dbReference type="EMBL" id="BSYO01000006">
    <property type="protein sequence ID" value="GMH06093.1"/>
    <property type="molecule type" value="Genomic_DNA"/>
</dbReference>
<keyword evidence="1" id="KW-0732">Signal</keyword>
<evidence type="ECO:0000313" key="2">
    <source>
        <dbReference type="EMBL" id="GMH06093.1"/>
    </source>
</evidence>
<feature type="signal peptide" evidence="1">
    <location>
        <begin position="1"/>
        <end position="27"/>
    </location>
</feature>
<gene>
    <name evidence="2" type="ORF">Nepgr_007933</name>
</gene>
<organism evidence="2 3">
    <name type="scientific">Nepenthes gracilis</name>
    <name type="common">Slender pitcher plant</name>
    <dbReference type="NCBI Taxonomy" id="150966"/>
    <lineage>
        <taxon>Eukaryota</taxon>
        <taxon>Viridiplantae</taxon>
        <taxon>Streptophyta</taxon>
        <taxon>Embryophyta</taxon>
        <taxon>Tracheophyta</taxon>
        <taxon>Spermatophyta</taxon>
        <taxon>Magnoliopsida</taxon>
        <taxon>eudicotyledons</taxon>
        <taxon>Gunneridae</taxon>
        <taxon>Pentapetalae</taxon>
        <taxon>Caryophyllales</taxon>
        <taxon>Nepenthaceae</taxon>
        <taxon>Nepenthes</taxon>
    </lineage>
</organism>